<evidence type="ECO:0000256" key="2">
    <source>
        <dbReference type="SAM" id="MobiDB-lite"/>
    </source>
</evidence>
<dbReference type="RefSeq" id="WP_092364778.1">
    <property type="nucleotide sequence ID" value="NZ_DAINWJ010000003.1"/>
</dbReference>
<feature type="region of interest" description="Disordered" evidence="2">
    <location>
        <begin position="714"/>
        <end position="796"/>
    </location>
</feature>
<sequence length="1987" mass="225808">MGEENRLLEELALYEEQCGGLEEQVAELSGRIKNAEFLDENAARSFAEKLLGLVEQQIRCEERFCREIPGEWPASPAQVREMLNEALRMKMVQQVNRFYALCGDESVGGKLKAEQEKLRGLLSPDSPAGELENALEPYVQYVRTFDIINRRAEGSTRIGFLMRFFDEELVDALAEHRIQEREDTAVEPQAGGMAAGAGSAVKAMSAGLVKPAEMDGSCEAETAATDVDTGDLEAADEIEVDAVVWAETVGLPEEETLELDEPGEGTLELGEPDGGTLELGEPGEDVLELGEPDEEDLELSEPDEEVLELSEPDEEVLELYEPGEETLELDKALEEILKLEEPDEIVFEQEEAGENVLELDEPGEETLELDEPDEEMLELNEPDEETPYLEVPDEETLYLEVPEEESLEQPAPEPASESEESALPADDAAAAELTPLPQDLLQKMKEAGVSFAAESQPSSWKYEEPKNRKNSKQRLILEKMFRLAKMLRDYGYLDQELIGMIASDIPKSELKHAIVETLNRGWIAKCVHEGYPVIYLESALAPRIALDMQSGDVQVKVETYGEAAKDECGAWNHYLYAVLLKYFMKIPGMQSIQVQTGPYYTVIQGEYDGKTIAAEIAAFPESVEQSELEQYTRSVDVCAAAEGATVIHAAATREAALGLGRWWKQRFGSNQPEHYLFDAETGKFVELQGENVNGAPLTEALRSLGAEVELMAPEADQETLQSEENQPKASGPEEIQPEPPKCEETQLAAQNSQPQQSVSPVPQDPHPGETPQAYACPADQASSMPQPSSADDKNPDKKTAVIDWESTYRNIQKMLAQDKYYCAFPYLTAKGLSDRRFYQALAYAFNEPVSRCEYTSTGIFDIFQSEDMSGDELMRYLYLAAALRNFFYNHVEHDYMMEPLHGSLQGFMIENMPLNELIYEFKSFKREFSKGIDYYADYRCRERLEVESQIERVTKQAESFYELILAPLKESVPQKRFIITQDLIFKRGSMIAGWLESVKNDERELRDYLLEEVQAKFIKDGCTVCEQNLDPEKINCYLDECWDESVKSILAGKKTSDLMGNLRTKLYNRIYKNLVPVCCWLELVDRSDIAENDPVLAEYRRKKDTWLGLIEAALERNRELEKTAVLSQVAGLHCINQALCEFKRKLNGEYQEAEQKYFYVNLLRNDQVLLTGCYTPDLRDRCEELGGFSLEERLILHSKQPEREWEERLYEIFEGENEQLYDYGSGEMILAYLNDLGLSDGLKTDYDVSTYVKRERVDFRYNNFVEELELAQSYGKIYDTKRNQKQHILSVSEAWYHATLESNNYGFYFKVLARYREKIDEDAREQGIVHRRQFEKLLAEHKEYAGCPVAGRIEVMLKVQNYTVAEDLIRRLRVGETELAENEFAASEDYLTHFCDTFDENHRLAGTSGRTLKNEIASGKFKKDMKGGQLLIDNWLVSGQEMGTEKMKRLMGRLGFNVEKVQKISDDKLEKYTILMKRPQNGRRNNFKHPIAVFGSLAAQQPIQACCLYGYFDTDRLIETCKSIGTSKNTIVFLDYKLSMAERRRLARKMKNELPEKVFAIVDRVVLVYLAANYNETAVNKMLMAVTMPYTFYQPYVWKSSNDMPAELFMGRKRELDEIESPNGANIVYGGRQLGKSALLKMAAKEIDRNENGDRAVFIEIKKMNVEQTAAHVSRELIDCGVLEDGQETGDWDELARSLKRRLNVEGEKRIPYLLLLLDEADVFIERCAAVNYAPLDALKSVQQMGVGRFKFVIAGLRNIVRFNREAALGNNSVIPHFSAITVRPFNVEDAKELLEVPLSYLGLRFPDASMETLILATTNYFPGLIQLYCARLLESLKEKAYGGYDESNTPPYLVKDKHIEKVLADQEFSDQIREKFFITLKEGEDNYYYIICILIAYLYHTEGAGEGYTAKQVQDLGRAFEIDKISQLPEERLYAFMMELCELNVLCEQEEGGFGFSRYNFFQMLGNTLADVENEIIGCMDGAGGV</sequence>
<keyword evidence="4" id="KW-1185">Reference proteome</keyword>
<feature type="region of interest" description="Disordered" evidence="2">
    <location>
        <begin position="253"/>
        <end position="276"/>
    </location>
</feature>
<gene>
    <name evidence="3" type="ORF">SAMN05216313_113122</name>
</gene>
<reference evidence="4" key="1">
    <citation type="submission" date="2016-10" db="EMBL/GenBank/DDBJ databases">
        <authorList>
            <person name="Varghese N."/>
            <person name="Submissions S."/>
        </authorList>
    </citation>
    <scope>NUCLEOTIDE SEQUENCE [LARGE SCALE GENOMIC DNA]</scope>
    <source>
        <strain evidence="4">NLAE-zl-G277</strain>
    </source>
</reference>
<dbReference type="SUPFAM" id="SSF52540">
    <property type="entry name" value="P-loop containing nucleoside triphosphate hydrolases"/>
    <property type="match status" value="1"/>
</dbReference>
<dbReference type="Gene3D" id="3.40.50.300">
    <property type="entry name" value="P-loop containing nucleotide triphosphate hydrolases"/>
    <property type="match status" value="1"/>
</dbReference>
<keyword evidence="1" id="KW-0175">Coiled coil</keyword>
<feature type="coiled-coil region" evidence="1">
    <location>
        <begin position="4"/>
        <end position="31"/>
    </location>
</feature>
<feature type="compositionally biased region" description="Acidic residues" evidence="2">
    <location>
        <begin position="253"/>
        <end position="263"/>
    </location>
</feature>
<dbReference type="InterPro" id="IPR027417">
    <property type="entry name" value="P-loop_NTPase"/>
</dbReference>
<dbReference type="STRING" id="460384.SAMN05216313_113122"/>
<dbReference type="EMBL" id="FOIM01000013">
    <property type="protein sequence ID" value="SET76122.1"/>
    <property type="molecule type" value="Genomic_DNA"/>
</dbReference>
<feature type="compositionally biased region" description="Polar residues" evidence="2">
    <location>
        <begin position="780"/>
        <end position="789"/>
    </location>
</feature>
<feature type="compositionally biased region" description="Polar residues" evidence="2">
    <location>
        <begin position="718"/>
        <end position="728"/>
    </location>
</feature>
<feature type="region of interest" description="Disordered" evidence="2">
    <location>
        <begin position="349"/>
        <end position="426"/>
    </location>
</feature>
<evidence type="ECO:0000313" key="3">
    <source>
        <dbReference type="EMBL" id="SET76122.1"/>
    </source>
</evidence>
<dbReference type="GeneID" id="93275908"/>
<accession>A0A1I0H015</accession>
<dbReference type="Proteomes" id="UP000198508">
    <property type="component" value="Unassembled WGS sequence"/>
</dbReference>
<evidence type="ECO:0000313" key="4">
    <source>
        <dbReference type="Proteomes" id="UP000198508"/>
    </source>
</evidence>
<feature type="compositionally biased region" description="Low complexity" evidence="2">
    <location>
        <begin position="752"/>
        <end position="761"/>
    </location>
</feature>
<feature type="compositionally biased region" description="Acidic residues" evidence="2">
    <location>
        <begin position="349"/>
        <end position="407"/>
    </location>
</feature>
<evidence type="ECO:0000256" key="1">
    <source>
        <dbReference type="SAM" id="Coils"/>
    </source>
</evidence>
<name>A0A1I0H015_9FIRM</name>
<proteinExistence type="predicted"/>
<protein>
    <submittedName>
        <fullName evidence="3">Uncharacterized protein</fullName>
    </submittedName>
</protein>
<feature type="compositionally biased region" description="Low complexity" evidence="2">
    <location>
        <begin position="264"/>
        <end position="276"/>
    </location>
</feature>
<organism evidence="3 4">
    <name type="scientific">Enterocloster lavalensis</name>
    <dbReference type="NCBI Taxonomy" id="460384"/>
    <lineage>
        <taxon>Bacteria</taxon>
        <taxon>Bacillati</taxon>
        <taxon>Bacillota</taxon>
        <taxon>Clostridia</taxon>
        <taxon>Lachnospirales</taxon>
        <taxon>Lachnospiraceae</taxon>
        <taxon>Enterocloster</taxon>
    </lineage>
</organism>